<keyword evidence="10" id="KW-1185">Reference proteome</keyword>
<evidence type="ECO:0000259" key="7">
    <source>
        <dbReference type="Pfam" id="PF00370"/>
    </source>
</evidence>
<gene>
    <name evidence="9" type="primary">rhaB</name>
    <name evidence="9" type="ORF">SAMEA4364220_00914</name>
</gene>
<dbReference type="PANTHER" id="PTHR43095">
    <property type="entry name" value="SUGAR KINASE"/>
    <property type="match status" value="1"/>
</dbReference>
<feature type="domain" description="Carbohydrate kinase FGGY N-terminal" evidence="7">
    <location>
        <begin position="7"/>
        <end position="246"/>
    </location>
</feature>
<dbReference type="CDD" id="cd07771">
    <property type="entry name" value="ASKHA_NBD_FGGY_RhaB-like"/>
    <property type="match status" value="1"/>
</dbReference>
<dbReference type="InterPro" id="IPR013449">
    <property type="entry name" value="Rhamnulokinase"/>
</dbReference>
<dbReference type="GO" id="GO:0005524">
    <property type="term" value="F:ATP binding"/>
    <property type="evidence" value="ECO:0007669"/>
    <property type="project" value="UniProtKB-KW"/>
</dbReference>
<keyword evidence="2 9" id="KW-0808">Transferase</keyword>
<evidence type="ECO:0000259" key="8">
    <source>
        <dbReference type="Pfam" id="PF02782"/>
    </source>
</evidence>
<dbReference type="GO" id="GO:0019301">
    <property type="term" value="P:rhamnose catabolic process"/>
    <property type="evidence" value="ECO:0007669"/>
    <property type="project" value="InterPro"/>
</dbReference>
<keyword evidence="6" id="KW-0684">Rhamnose metabolism</keyword>
<dbReference type="EC" id="2.7.1.5" evidence="9"/>
<evidence type="ECO:0000256" key="2">
    <source>
        <dbReference type="ARBA" id="ARBA00022679"/>
    </source>
</evidence>
<name>A0A239TKD7_9FIRM</name>
<evidence type="ECO:0000256" key="5">
    <source>
        <dbReference type="ARBA" id="ARBA00022840"/>
    </source>
</evidence>
<evidence type="ECO:0000256" key="3">
    <source>
        <dbReference type="ARBA" id="ARBA00022741"/>
    </source>
</evidence>
<accession>A0A239TKD7</accession>
<evidence type="ECO:0000256" key="1">
    <source>
        <dbReference type="ARBA" id="ARBA00009156"/>
    </source>
</evidence>
<dbReference type="PANTHER" id="PTHR43095:SF5">
    <property type="entry name" value="XYLULOSE KINASE"/>
    <property type="match status" value="1"/>
</dbReference>
<dbReference type="Gene3D" id="3.30.420.40">
    <property type="match status" value="2"/>
</dbReference>
<dbReference type="EMBL" id="LT906446">
    <property type="protein sequence ID" value="SNU98361.1"/>
    <property type="molecule type" value="Genomic_DNA"/>
</dbReference>
<dbReference type="InterPro" id="IPR000577">
    <property type="entry name" value="Carb_kinase_FGGY"/>
</dbReference>
<dbReference type="InterPro" id="IPR018485">
    <property type="entry name" value="FGGY_C"/>
</dbReference>
<sequence>MEKSINVLALDFGASSGRAIIGNFDGKKIRLKEIHRFANEPVNLLGTMYWDILRLFHDIKVGLVKSKQYGDIKSIGIDTWGVDFGLLDENGKLLDNPVHYRDARTKGMMDKAFDKIDKEVFYQITGNQFMEINTVFQLMALKQYRPEILNRAETMLLIPDLLNYFLSGKKVTEYTIASTTQLLDAVDKKWSSEIIENLNLPKKIFTEIVKPGVKIGTLKQDICDELGLNKMDVIAVAGHDTQSAMVAVPTQEDDFIFLSCGTWSLLGTELDKPIINEKSQQFNITNEGGVNNKTSFLKNIIGLWLIQESRRQWIREGKEYSFGELEQMALNVGDVNAFIDTDDEEFIPAGNIPQKIKNYCEHTGQYVPKDEAEIVRVIDQSLAMKYRFALEQIEQCTGKKYTSINMIGGGIQSKLLCQLTADICGRKVIAGPVEATVMGNIALQLVSLGVITDLKQARQIIANSENVTVYEPRNCEKWERIYKKVKEQILC</sequence>
<comment type="similarity">
    <text evidence="1">Belongs to the FGGY kinase family.</text>
</comment>
<evidence type="ECO:0000256" key="4">
    <source>
        <dbReference type="ARBA" id="ARBA00022777"/>
    </source>
</evidence>
<feature type="domain" description="Carbohydrate kinase FGGY C-terminal" evidence="8">
    <location>
        <begin position="258"/>
        <end position="447"/>
    </location>
</feature>
<dbReference type="SUPFAM" id="SSF53067">
    <property type="entry name" value="Actin-like ATPase domain"/>
    <property type="match status" value="2"/>
</dbReference>
<reference evidence="9 10" key="1">
    <citation type="submission" date="2017-06" db="EMBL/GenBank/DDBJ databases">
        <authorList>
            <consortium name="Pathogen Informatics"/>
        </authorList>
    </citation>
    <scope>NUCLEOTIDE SEQUENCE [LARGE SCALE GENOMIC DNA]</scope>
    <source>
        <strain evidence="9 10">NCTC10570</strain>
    </source>
</reference>
<evidence type="ECO:0000256" key="6">
    <source>
        <dbReference type="ARBA" id="ARBA00023308"/>
    </source>
</evidence>
<evidence type="ECO:0000313" key="10">
    <source>
        <dbReference type="Proteomes" id="UP000215383"/>
    </source>
</evidence>
<dbReference type="InterPro" id="IPR018484">
    <property type="entry name" value="FGGY_N"/>
</dbReference>
<dbReference type="GeneID" id="78506933"/>
<dbReference type="Pfam" id="PF02782">
    <property type="entry name" value="FGGY_C"/>
    <property type="match status" value="1"/>
</dbReference>
<keyword evidence="5" id="KW-0067">ATP-binding</keyword>
<dbReference type="Pfam" id="PF00370">
    <property type="entry name" value="FGGY_N"/>
    <property type="match status" value="1"/>
</dbReference>
<dbReference type="GO" id="GO:0008993">
    <property type="term" value="F:rhamnulokinase activity"/>
    <property type="evidence" value="ECO:0007669"/>
    <property type="project" value="UniProtKB-EC"/>
</dbReference>
<organism evidence="9 10">
    <name type="scientific">Megamonas hypermegale</name>
    <dbReference type="NCBI Taxonomy" id="158847"/>
    <lineage>
        <taxon>Bacteria</taxon>
        <taxon>Bacillati</taxon>
        <taxon>Bacillota</taxon>
        <taxon>Negativicutes</taxon>
        <taxon>Selenomonadales</taxon>
        <taxon>Selenomonadaceae</taxon>
        <taxon>Megamonas</taxon>
    </lineage>
</organism>
<protein>
    <submittedName>
        <fullName evidence="9">Rhamnulokinase</fullName>
        <ecNumber evidence="9">2.7.1.5</ecNumber>
    </submittedName>
</protein>
<dbReference type="AlphaFoldDB" id="A0A239TKD7"/>
<dbReference type="eggNOG" id="COG1070">
    <property type="taxonomic scope" value="Bacteria"/>
</dbReference>
<dbReference type="PIRSF" id="PIRSF000538">
    <property type="entry name" value="GlpK"/>
    <property type="match status" value="1"/>
</dbReference>
<dbReference type="RefSeq" id="WP_027890764.1">
    <property type="nucleotide sequence ID" value="NZ_CALXYH010000041.1"/>
</dbReference>
<keyword evidence="3" id="KW-0547">Nucleotide-binding</keyword>
<dbReference type="InterPro" id="IPR043129">
    <property type="entry name" value="ATPase_NBD"/>
</dbReference>
<evidence type="ECO:0000313" key="9">
    <source>
        <dbReference type="EMBL" id="SNU98361.1"/>
    </source>
</evidence>
<dbReference type="InterPro" id="IPR050406">
    <property type="entry name" value="FGGY_Carb_Kinase"/>
</dbReference>
<keyword evidence="4 9" id="KW-0418">Kinase</keyword>
<proteinExistence type="inferred from homology"/>
<dbReference type="Proteomes" id="UP000215383">
    <property type="component" value="Chromosome 1"/>
</dbReference>